<proteinExistence type="predicted"/>
<protein>
    <submittedName>
        <fullName evidence="2">Uncharacterized protein</fullName>
    </submittedName>
</protein>
<reference evidence="2 3" key="1">
    <citation type="submission" date="2016-07" db="EMBL/GenBank/DDBJ databases">
        <title>Pervasive Adenine N6-methylation of Active Genes in Fungi.</title>
        <authorList>
            <consortium name="DOE Joint Genome Institute"/>
            <person name="Mondo S.J."/>
            <person name="Dannebaum R.O."/>
            <person name="Kuo R.C."/>
            <person name="Labutti K."/>
            <person name="Haridas S."/>
            <person name="Kuo A."/>
            <person name="Salamov A."/>
            <person name="Ahrendt S.R."/>
            <person name="Lipzen A."/>
            <person name="Sullivan W."/>
            <person name="Andreopoulos W.B."/>
            <person name="Clum A."/>
            <person name="Lindquist E."/>
            <person name="Daum C."/>
            <person name="Ramamoorthy G.K."/>
            <person name="Gryganskyi A."/>
            <person name="Culley D."/>
            <person name="Magnuson J.K."/>
            <person name="James T.Y."/>
            <person name="O'Malley M.A."/>
            <person name="Stajich J.E."/>
            <person name="Spatafora J.W."/>
            <person name="Visel A."/>
            <person name="Grigoriev I.V."/>
        </authorList>
    </citation>
    <scope>NUCLEOTIDE SEQUENCE [LARGE SCALE GENOMIC DNA]</scope>
    <source>
        <strain evidence="2 3">PL171</strain>
    </source>
</reference>
<gene>
    <name evidence="2" type="ORF">BCR44DRAFT_332457</name>
</gene>
<keyword evidence="3" id="KW-1185">Reference proteome</keyword>
<sequence length="507" mass="55182">MPHTMSTSSTMSWQRFKYNLQDDEGNPIPINVLPYPTRPLASTNANATVPPTSVRHLCTLPPADVARGMTSPNAVELHNGCLGAWSYGASLVRISVERNCFGFGSASGQEAMDPQCVWDALTQVPNSIDLYHADSRYCLPLDDPALLANNNGRPIVPVPVPDPKDNRTERELLPSARQYDYRMVPVLKHYLASRNHSAANSPIFSNITVRPAHKRLRLGVCVAFPPVGSPCDMSAIDNATNTIAQGWLFPGGSRASSSEFLDVSLARPLADLLPMVGPSLNSLDTISGRSRQSPPYPFLTFRTAEIGSASARWSAFTAWAIPLVACLPSTANSTLGAIRPLLVNGTCSLNRECLSGVCNAANRTCDNSIKPETKSPFSFSFMFLSLSAPTVAFPSNPVTRRILGQYHGSYNPDDLPLPAAWTYYWPLIAAINVVIAALVAACIWKGSGQRFVYRWRQWRTTTQRDMELKPVSGRMVADLGDEAAVEEAVAAAREELPVYVQVCDGNN</sequence>
<evidence type="ECO:0000256" key="1">
    <source>
        <dbReference type="SAM" id="Phobius"/>
    </source>
</evidence>
<organism evidence="2 3">
    <name type="scientific">Catenaria anguillulae PL171</name>
    <dbReference type="NCBI Taxonomy" id="765915"/>
    <lineage>
        <taxon>Eukaryota</taxon>
        <taxon>Fungi</taxon>
        <taxon>Fungi incertae sedis</taxon>
        <taxon>Blastocladiomycota</taxon>
        <taxon>Blastocladiomycetes</taxon>
        <taxon>Blastocladiales</taxon>
        <taxon>Catenariaceae</taxon>
        <taxon>Catenaria</taxon>
    </lineage>
</organism>
<keyword evidence="1" id="KW-1133">Transmembrane helix</keyword>
<name>A0A1Y2HN30_9FUNG</name>
<feature type="transmembrane region" description="Helical" evidence="1">
    <location>
        <begin position="423"/>
        <end position="444"/>
    </location>
</feature>
<keyword evidence="1" id="KW-0472">Membrane</keyword>
<dbReference type="AlphaFoldDB" id="A0A1Y2HN30"/>
<accession>A0A1Y2HN30</accession>
<comment type="caution">
    <text evidence="2">The sequence shown here is derived from an EMBL/GenBank/DDBJ whole genome shotgun (WGS) entry which is preliminary data.</text>
</comment>
<keyword evidence="1" id="KW-0812">Transmembrane</keyword>
<dbReference type="Proteomes" id="UP000193411">
    <property type="component" value="Unassembled WGS sequence"/>
</dbReference>
<dbReference type="OrthoDB" id="5650998at2759"/>
<evidence type="ECO:0000313" key="3">
    <source>
        <dbReference type="Proteomes" id="UP000193411"/>
    </source>
</evidence>
<evidence type="ECO:0000313" key="2">
    <source>
        <dbReference type="EMBL" id="ORZ35211.1"/>
    </source>
</evidence>
<dbReference type="EMBL" id="MCFL01000023">
    <property type="protein sequence ID" value="ORZ35211.1"/>
    <property type="molecule type" value="Genomic_DNA"/>
</dbReference>